<feature type="transmembrane region" description="Helical" evidence="12">
    <location>
        <begin position="94"/>
        <end position="119"/>
    </location>
</feature>
<evidence type="ECO:0000313" key="14">
    <source>
        <dbReference type="EMBL" id="KAJ6643590.1"/>
    </source>
</evidence>
<organism evidence="14 15">
    <name type="scientific">Pseudolycoriella hygida</name>
    <dbReference type="NCBI Taxonomy" id="35572"/>
    <lineage>
        <taxon>Eukaryota</taxon>
        <taxon>Metazoa</taxon>
        <taxon>Ecdysozoa</taxon>
        <taxon>Arthropoda</taxon>
        <taxon>Hexapoda</taxon>
        <taxon>Insecta</taxon>
        <taxon>Pterygota</taxon>
        <taxon>Neoptera</taxon>
        <taxon>Endopterygota</taxon>
        <taxon>Diptera</taxon>
        <taxon>Nematocera</taxon>
        <taxon>Sciaroidea</taxon>
        <taxon>Sciaridae</taxon>
        <taxon>Pseudolycoriella</taxon>
    </lineage>
</organism>
<evidence type="ECO:0000256" key="2">
    <source>
        <dbReference type="ARBA" id="ARBA00007242"/>
    </source>
</evidence>
<dbReference type="InterPro" id="IPR038550">
    <property type="entry name" value="GPCR_3_9-Cys_sf"/>
</dbReference>
<feature type="transmembrane region" description="Helical" evidence="12">
    <location>
        <begin position="311"/>
        <end position="335"/>
    </location>
</feature>
<feature type="transmembrane region" description="Helical" evidence="12">
    <location>
        <begin position="131"/>
        <end position="153"/>
    </location>
</feature>
<dbReference type="Proteomes" id="UP001151699">
    <property type="component" value="Chromosome B"/>
</dbReference>
<dbReference type="GO" id="GO:0004930">
    <property type="term" value="F:G protein-coupled receptor activity"/>
    <property type="evidence" value="ECO:0007669"/>
    <property type="project" value="UniProtKB-KW"/>
</dbReference>
<comment type="caution">
    <text evidence="14">The sequence shown here is derived from an EMBL/GenBank/DDBJ whole genome shotgun (WGS) entry which is preliminary data.</text>
</comment>
<keyword evidence="15" id="KW-1185">Reference proteome</keyword>
<dbReference type="PROSITE" id="PS50259">
    <property type="entry name" value="G_PROTEIN_RECEP_F3_4"/>
    <property type="match status" value="1"/>
</dbReference>
<evidence type="ECO:0000256" key="7">
    <source>
        <dbReference type="ARBA" id="ARBA00023136"/>
    </source>
</evidence>
<evidence type="ECO:0000256" key="10">
    <source>
        <dbReference type="ARBA" id="ARBA00023224"/>
    </source>
</evidence>
<dbReference type="Pfam" id="PF07562">
    <property type="entry name" value="NCD3G"/>
    <property type="match status" value="1"/>
</dbReference>
<evidence type="ECO:0000259" key="13">
    <source>
        <dbReference type="PROSITE" id="PS50259"/>
    </source>
</evidence>
<dbReference type="InterPro" id="IPR017979">
    <property type="entry name" value="GPCR_3_CS"/>
</dbReference>
<proteinExistence type="inferred from homology"/>
<evidence type="ECO:0000313" key="15">
    <source>
        <dbReference type="Proteomes" id="UP001151699"/>
    </source>
</evidence>
<protein>
    <submittedName>
        <fullName evidence="14">Metabotropic glutamate receptor 3</fullName>
    </submittedName>
</protein>
<keyword evidence="4 12" id="KW-0812">Transmembrane</keyword>
<dbReference type="Pfam" id="PF00003">
    <property type="entry name" value="7tm_3"/>
    <property type="match status" value="1"/>
</dbReference>
<evidence type="ECO:0000256" key="11">
    <source>
        <dbReference type="ARBA" id="ARBA00054813"/>
    </source>
</evidence>
<evidence type="ECO:0000256" key="12">
    <source>
        <dbReference type="SAM" id="Phobius"/>
    </source>
</evidence>
<evidence type="ECO:0000256" key="4">
    <source>
        <dbReference type="ARBA" id="ARBA00022692"/>
    </source>
</evidence>
<dbReference type="PRINTS" id="PR00593">
    <property type="entry name" value="MTABOTROPICR"/>
</dbReference>
<feature type="domain" description="G-protein coupled receptors family 3 profile" evidence="13">
    <location>
        <begin position="93"/>
        <end position="357"/>
    </location>
</feature>
<keyword evidence="7 12" id="KW-0472">Membrane</keyword>
<comment type="similarity">
    <text evidence="2">Belongs to the G-protein coupled receptor 3 family.</text>
</comment>
<dbReference type="PRINTS" id="PR00248">
    <property type="entry name" value="GPCRMGR"/>
</dbReference>
<dbReference type="OrthoDB" id="425344at2759"/>
<dbReference type="InterPro" id="IPR011500">
    <property type="entry name" value="GPCR_3_9-Cys_dom"/>
</dbReference>
<dbReference type="InterPro" id="IPR017978">
    <property type="entry name" value="GPCR_3_C"/>
</dbReference>
<dbReference type="InterPro" id="IPR000162">
    <property type="entry name" value="GPCR_3_mtglu_rcpt"/>
</dbReference>
<dbReference type="Gene3D" id="2.10.50.30">
    <property type="entry name" value="GPCR, family 3, nine cysteines domain"/>
    <property type="match status" value="1"/>
</dbReference>
<evidence type="ECO:0000256" key="1">
    <source>
        <dbReference type="ARBA" id="ARBA00004651"/>
    </source>
</evidence>
<dbReference type="FunFam" id="2.10.50.30:FF:000001">
    <property type="entry name" value="metabotropic glutamate receptor 1"/>
    <property type="match status" value="1"/>
</dbReference>
<dbReference type="PROSITE" id="PS00981">
    <property type="entry name" value="G_PROTEIN_RECEP_F3_3"/>
    <property type="match status" value="1"/>
</dbReference>
<dbReference type="EMBL" id="WJQU01000002">
    <property type="protein sequence ID" value="KAJ6643590.1"/>
    <property type="molecule type" value="Genomic_DNA"/>
</dbReference>
<feature type="transmembrane region" description="Helical" evidence="12">
    <location>
        <begin position="283"/>
        <end position="305"/>
    </location>
</feature>
<feature type="transmembrane region" description="Helical" evidence="12">
    <location>
        <begin position="199"/>
        <end position="226"/>
    </location>
</feature>
<feature type="transmembrane region" description="Helical" evidence="12">
    <location>
        <begin position="159"/>
        <end position="178"/>
    </location>
</feature>
<reference evidence="14" key="1">
    <citation type="submission" date="2022-07" db="EMBL/GenBank/DDBJ databases">
        <authorList>
            <person name="Trinca V."/>
            <person name="Uliana J.V.C."/>
            <person name="Torres T.T."/>
            <person name="Ward R.J."/>
            <person name="Monesi N."/>
        </authorList>
    </citation>
    <scope>NUCLEOTIDE SEQUENCE</scope>
    <source>
        <strain evidence="14">HSMRA1968</strain>
        <tissue evidence="14">Whole embryos</tissue>
    </source>
</reference>
<name>A0A9Q0S527_9DIPT</name>
<dbReference type="AlphaFoldDB" id="A0A9Q0S527"/>
<keyword evidence="6" id="KW-0297">G-protein coupled receptor</keyword>
<keyword evidence="9" id="KW-0325">Glycoprotein</keyword>
<comment type="function">
    <text evidence="11">G-protein coupled receptor for glutamate. Ligand binding causes a conformation change that triggers signaling via guanine nucleotide-binding proteins (G proteins) and modulates the activity of down-stream effectors.</text>
</comment>
<keyword evidence="10" id="KW-0807">Transducer</keyword>
<accession>A0A9Q0S527</accession>
<keyword evidence="5 12" id="KW-1133">Transmembrane helix</keyword>
<evidence type="ECO:0000256" key="5">
    <source>
        <dbReference type="ARBA" id="ARBA00022989"/>
    </source>
</evidence>
<comment type="subcellular location">
    <subcellularLocation>
        <location evidence="1">Cell membrane</location>
        <topology evidence="1">Multi-pass membrane protein</topology>
    </subcellularLocation>
</comment>
<evidence type="ECO:0000256" key="9">
    <source>
        <dbReference type="ARBA" id="ARBA00023180"/>
    </source>
</evidence>
<gene>
    <name evidence="14" type="primary">Grm3</name>
    <name evidence="14" type="ORF">Bhyg_08553</name>
</gene>
<dbReference type="InterPro" id="IPR050726">
    <property type="entry name" value="mGluR"/>
</dbReference>
<evidence type="ECO:0000256" key="3">
    <source>
        <dbReference type="ARBA" id="ARBA00022475"/>
    </source>
</evidence>
<dbReference type="InterPro" id="IPR000337">
    <property type="entry name" value="GPCR_3"/>
</dbReference>
<evidence type="ECO:0000256" key="8">
    <source>
        <dbReference type="ARBA" id="ARBA00023170"/>
    </source>
</evidence>
<feature type="transmembrane region" description="Helical" evidence="12">
    <location>
        <begin position="250"/>
        <end position="271"/>
    </location>
</feature>
<sequence>MGMCVASERLNLSVSTLKWHDGIIPQSICSGPCPIGHVKNHQDQCCWSCLRCREDSYVDNDTCITCQPGWAPNEKKSDCDKLTPQVIDWKSPWALVPLIFAAIGIGCTVFTVCVFIKFNKTPVIMASGRELCYVLLLGILSSYGMTFLILAEPTVQRCAAVRVGLGLCLSLCYSAIFIKTNRISRIFNRGVKTVHRPIYTSPISQVAICLGIALLNVAGTIVWLVYEEPDVWEVYPSPLTAVLSCKVSEISLVLSLMFNMLLILLCTLYAFKTRKIPENYNEAKYIAFTMYSTCIVWLAFLPIYFSTKNDYRIQMSCLCTCLMISASVPLGCLFVPKVYLVLFQPYKNVRQTNGKKSQRFRVFDDGKEMQKEGRLINFRPNKSKM</sequence>
<keyword evidence="8 14" id="KW-0675">Receptor</keyword>
<evidence type="ECO:0000256" key="6">
    <source>
        <dbReference type="ARBA" id="ARBA00023040"/>
    </source>
</evidence>
<dbReference type="PANTHER" id="PTHR24060">
    <property type="entry name" value="METABOTROPIC GLUTAMATE RECEPTOR"/>
    <property type="match status" value="1"/>
</dbReference>
<keyword evidence="3" id="KW-1003">Cell membrane</keyword>
<dbReference type="GO" id="GO:0005886">
    <property type="term" value="C:plasma membrane"/>
    <property type="evidence" value="ECO:0007669"/>
    <property type="project" value="UniProtKB-SubCell"/>
</dbReference>